<keyword evidence="2" id="KW-1185">Reference proteome</keyword>
<dbReference type="Proteomes" id="UP000325315">
    <property type="component" value="Unassembled WGS sequence"/>
</dbReference>
<sequence length="83" mass="9302">MQGQQILIYDQEEKDIILEMDDNQNNHLPPAHLAPRTMYDYAKSTLIGAESSIVRLIVAANNFEIKPNTIQMINGATDDAICL</sequence>
<organism evidence="1 2">
    <name type="scientific">Gossypium australe</name>
    <dbReference type="NCBI Taxonomy" id="47621"/>
    <lineage>
        <taxon>Eukaryota</taxon>
        <taxon>Viridiplantae</taxon>
        <taxon>Streptophyta</taxon>
        <taxon>Embryophyta</taxon>
        <taxon>Tracheophyta</taxon>
        <taxon>Spermatophyta</taxon>
        <taxon>Magnoliopsida</taxon>
        <taxon>eudicotyledons</taxon>
        <taxon>Gunneridae</taxon>
        <taxon>Pentapetalae</taxon>
        <taxon>rosids</taxon>
        <taxon>malvids</taxon>
        <taxon>Malvales</taxon>
        <taxon>Malvaceae</taxon>
        <taxon>Malvoideae</taxon>
        <taxon>Gossypium</taxon>
    </lineage>
</organism>
<reference evidence="2" key="1">
    <citation type="journal article" date="2019" name="Plant Biotechnol. J.">
        <title>Genome sequencing of the Australian wild diploid species Gossypium australe highlights disease resistance and delayed gland morphogenesis.</title>
        <authorList>
            <person name="Cai Y."/>
            <person name="Cai X."/>
            <person name="Wang Q."/>
            <person name="Wang P."/>
            <person name="Zhang Y."/>
            <person name="Cai C."/>
            <person name="Xu Y."/>
            <person name="Wang K."/>
            <person name="Zhou Z."/>
            <person name="Wang C."/>
            <person name="Geng S."/>
            <person name="Li B."/>
            <person name="Dong Q."/>
            <person name="Hou Y."/>
            <person name="Wang H."/>
            <person name="Ai P."/>
            <person name="Liu Z."/>
            <person name="Yi F."/>
            <person name="Sun M."/>
            <person name="An G."/>
            <person name="Cheng J."/>
            <person name="Zhang Y."/>
            <person name="Shi Q."/>
            <person name="Xie Y."/>
            <person name="Shi X."/>
            <person name="Chang Y."/>
            <person name="Huang F."/>
            <person name="Chen Y."/>
            <person name="Hong S."/>
            <person name="Mi L."/>
            <person name="Sun Q."/>
            <person name="Zhang L."/>
            <person name="Zhou B."/>
            <person name="Peng R."/>
            <person name="Zhang X."/>
            <person name="Liu F."/>
        </authorList>
    </citation>
    <scope>NUCLEOTIDE SEQUENCE [LARGE SCALE GENOMIC DNA]</scope>
    <source>
        <strain evidence="2">cv. PA1801</strain>
    </source>
</reference>
<name>A0A5B6VA79_9ROSI</name>
<comment type="caution">
    <text evidence="1">The sequence shown here is derived from an EMBL/GenBank/DDBJ whole genome shotgun (WGS) entry which is preliminary data.</text>
</comment>
<evidence type="ECO:0000313" key="1">
    <source>
        <dbReference type="EMBL" id="KAA3466037.1"/>
    </source>
</evidence>
<proteinExistence type="predicted"/>
<dbReference type="OrthoDB" id="1740797at2759"/>
<dbReference type="EMBL" id="SMMG02000007">
    <property type="protein sequence ID" value="KAA3466037.1"/>
    <property type="molecule type" value="Genomic_DNA"/>
</dbReference>
<gene>
    <name evidence="1" type="ORF">EPI10_001160</name>
</gene>
<evidence type="ECO:0000313" key="2">
    <source>
        <dbReference type="Proteomes" id="UP000325315"/>
    </source>
</evidence>
<protein>
    <submittedName>
        <fullName evidence="1">Transcription factor bHLH112-like protein</fullName>
    </submittedName>
</protein>
<dbReference type="AlphaFoldDB" id="A0A5B6VA79"/>
<accession>A0A5B6VA79</accession>